<name>A0A6N6WA32_9BURK</name>
<gene>
    <name evidence="1" type="ORF">FSO04_24185</name>
</gene>
<dbReference type="OrthoDB" id="5684611at2"/>
<dbReference type="Gene3D" id="3.40.50.300">
    <property type="entry name" value="P-loop containing nucleotide triphosphate hydrolases"/>
    <property type="match status" value="1"/>
</dbReference>
<sequence>MIATTSTNDSGTAVAAAGEIEIPHNWSPRIYQGRLWNSMLNGCKRAIDIAHRRWGKDEVALHWTCLAAHDRVASYWHMLPQASQARKAIWDAINPHTGKRRIDEAFPHALRKRTRENDMFIEFRSGSTWQVLGSDNFDSLVGSPPAGIVFSEWAICNPAAWAYLKPILDENNGWAMFITTPRGKNHAHAMYQMAKSNPKWFAEVSNVLKTGRFSREELEEQRAEYVSMFGEDQGNAMFEQELMCSFEAAILGAYYGLELAAAEREGRITSVPHDPALPVYTAWDLGRTDDTSIWFFQTHWGEIRVIDHYKANGKDPKHYAEIIHGRKIEVSEYGENGKPVKWKLDAPIPEQAHHIAYHYGKHWLPHDAKPKSFASPRSALEQLNDFNVKAYIVPGLSVQDGIQSARTTLQHCYFDETRCAYGLESLKNYRREWDEDAKIFKDNPLHDYCSHAADAFRYLSLVWRNPESEKPIEKPRFLHDMTANEVFWPKHSQGSGERERI</sequence>
<dbReference type="Proteomes" id="UP000463700">
    <property type="component" value="Unassembled WGS sequence"/>
</dbReference>
<dbReference type="InterPro" id="IPR027417">
    <property type="entry name" value="P-loop_NTPase"/>
</dbReference>
<accession>A0A6N6WA32</accession>
<evidence type="ECO:0008006" key="3">
    <source>
        <dbReference type="Google" id="ProtNLM"/>
    </source>
</evidence>
<proteinExistence type="predicted"/>
<dbReference type="Gene3D" id="3.30.420.280">
    <property type="match status" value="1"/>
</dbReference>
<reference evidence="1 2" key="1">
    <citation type="journal article" date="2020" name="Int. J. Syst. Evol. Microbiol.">
        <title>Paraburkholderia madseniana sp. nov., a phenolic acid-degrading bacterium isolated from acidic forest soil.</title>
        <authorList>
            <person name="Wilhelm R.C."/>
            <person name="Murphy S.J.L."/>
            <person name="Feriancek N.M."/>
            <person name="Karasz D.C."/>
            <person name="DeRito C.M."/>
            <person name="Newman J.D."/>
            <person name="Buckley D.H."/>
        </authorList>
    </citation>
    <scope>NUCLEOTIDE SEQUENCE [LARGE SCALE GENOMIC DNA]</scope>
    <source>
        <strain evidence="1 2">RP11</strain>
    </source>
</reference>
<evidence type="ECO:0000313" key="2">
    <source>
        <dbReference type="Proteomes" id="UP000463700"/>
    </source>
</evidence>
<comment type="caution">
    <text evidence="1">The sequence shown here is derived from an EMBL/GenBank/DDBJ whole genome shotgun (WGS) entry which is preliminary data.</text>
</comment>
<evidence type="ECO:0000313" key="1">
    <source>
        <dbReference type="EMBL" id="KAE8757323.1"/>
    </source>
</evidence>
<organism evidence="1 2">
    <name type="scientific">Paraburkholderia madseniana</name>
    <dbReference type="NCBI Taxonomy" id="2599607"/>
    <lineage>
        <taxon>Bacteria</taxon>
        <taxon>Pseudomonadati</taxon>
        <taxon>Pseudomonadota</taxon>
        <taxon>Betaproteobacteria</taxon>
        <taxon>Burkholderiales</taxon>
        <taxon>Burkholderiaceae</taxon>
        <taxon>Paraburkholderia</taxon>
    </lineage>
</organism>
<dbReference type="RefSeq" id="WP_154563196.1">
    <property type="nucleotide sequence ID" value="NZ_VOSW01000048.1"/>
</dbReference>
<dbReference type="EMBL" id="VOSW01000048">
    <property type="protein sequence ID" value="KAE8757323.1"/>
    <property type="molecule type" value="Genomic_DNA"/>
</dbReference>
<dbReference type="AlphaFoldDB" id="A0A6N6WA32"/>
<protein>
    <recommendedName>
        <fullName evidence="3">Terminase</fullName>
    </recommendedName>
</protein>